<keyword evidence="5" id="KW-0813">Transport</keyword>
<evidence type="ECO:0000256" key="2">
    <source>
        <dbReference type="ARBA" id="ARBA00022692"/>
    </source>
</evidence>
<dbReference type="NCBIfam" id="TIGR01352">
    <property type="entry name" value="tonB_Cterm"/>
    <property type="match status" value="1"/>
</dbReference>
<feature type="signal peptide" evidence="6">
    <location>
        <begin position="1"/>
        <end position="20"/>
    </location>
</feature>
<evidence type="ECO:0000256" key="6">
    <source>
        <dbReference type="SAM" id="SignalP"/>
    </source>
</evidence>
<reference evidence="8" key="2">
    <citation type="submission" date="2020-02" db="EMBL/GenBank/DDBJ databases">
        <authorList>
            <consortium name="NCBI Pathogen Detection Project"/>
        </authorList>
    </citation>
    <scope>NUCLEOTIDE SEQUENCE</scope>
    <source>
        <strain evidence="8">MA.CK_00/00001968</strain>
    </source>
</reference>
<dbReference type="InterPro" id="IPR006260">
    <property type="entry name" value="TonB/TolA_C"/>
</dbReference>
<reference evidence="8" key="1">
    <citation type="journal article" date="2018" name="Genome Biol.">
        <title>SKESA: strategic k-mer extension for scrupulous assemblies.</title>
        <authorList>
            <person name="Souvorov A."/>
            <person name="Agarwala R."/>
            <person name="Lipman D.J."/>
        </authorList>
    </citation>
    <scope>NUCLEOTIDE SEQUENCE</scope>
    <source>
        <strain evidence="8">MA.CK_00/00001968</strain>
    </source>
</reference>
<keyword evidence="5" id="KW-0735">Signal-anchor</keyword>
<comment type="function">
    <text evidence="5">Interacts with outer membrane receptor proteins that carry out high-affinity binding and energy dependent uptake into the periplasmic space of specific substrates. It could act to transduce energy from the cytoplasmic membrane to specific energy-requiring processes in the outer membrane, resulting in the release into the periplasm of ligands bound by these outer membrane proteins.</text>
</comment>
<gene>
    <name evidence="8" type="ORF">G9F27_003425</name>
</gene>
<protein>
    <recommendedName>
        <fullName evidence="5">Protein TonB</fullName>
    </recommendedName>
</protein>
<keyword evidence="4" id="KW-0472">Membrane</keyword>
<dbReference type="Pfam" id="PF03544">
    <property type="entry name" value="TonB_C"/>
    <property type="match status" value="1"/>
</dbReference>
<keyword evidence="5" id="KW-0653">Protein transport</keyword>
<evidence type="ECO:0000256" key="3">
    <source>
        <dbReference type="ARBA" id="ARBA00022989"/>
    </source>
</evidence>
<dbReference type="Gene3D" id="3.30.2420.10">
    <property type="entry name" value="TonB"/>
    <property type="match status" value="1"/>
</dbReference>
<evidence type="ECO:0000256" key="5">
    <source>
        <dbReference type="RuleBase" id="RU362123"/>
    </source>
</evidence>
<dbReference type="PROSITE" id="PS52015">
    <property type="entry name" value="TONB_CTD"/>
    <property type="match status" value="1"/>
</dbReference>
<dbReference type="GO" id="GO:0031992">
    <property type="term" value="F:energy transducer activity"/>
    <property type="evidence" value="ECO:0007669"/>
    <property type="project" value="InterPro"/>
</dbReference>
<evidence type="ECO:0000313" key="8">
    <source>
        <dbReference type="EMBL" id="HAF2129218.1"/>
    </source>
</evidence>
<comment type="subcellular location">
    <subcellularLocation>
        <location evidence="5">Cell inner membrane</location>
        <topology evidence="5">Single-pass membrane protein</topology>
        <orientation evidence="5">Periplasmic side</orientation>
    </subcellularLocation>
    <subcellularLocation>
        <location evidence="1">Membrane</location>
        <topology evidence="1">Single-pass membrane protein</topology>
    </subcellularLocation>
</comment>
<keyword evidence="2" id="KW-0812">Transmembrane</keyword>
<dbReference type="InterPro" id="IPR037682">
    <property type="entry name" value="TonB_C"/>
</dbReference>
<feature type="chain" id="PRO_5027586207" description="Protein TonB" evidence="6">
    <location>
        <begin position="21"/>
        <end position="124"/>
    </location>
</feature>
<dbReference type="GO" id="GO:0030288">
    <property type="term" value="C:outer membrane-bounded periplasmic space"/>
    <property type="evidence" value="ECO:0007669"/>
    <property type="project" value="InterPro"/>
</dbReference>
<dbReference type="GO" id="GO:0015891">
    <property type="term" value="P:siderophore transport"/>
    <property type="evidence" value="ECO:0007669"/>
    <property type="project" value="InterPro"/>
</dbReference>
<evidence type="ECO:0000256" key="4">
    <source>
        <dbReference type="ARBA" id="ARBA00023136"/>
    </source>
</evidence>
<evidence type="ECO:0000256" key="1">
    <source>
        <dbReference type="ARBA" id="ARBA00004167"/>
    </source>
</evidence>
<evidence type="ECO:0000259" key="7">
    <source>
        <dbReference type="PROSITE" id="PS52015"/>
    </source>
</evidence>
<comment type="similarity">
    <text evidence="5">Belongs to the TonB family.</text>
</comment>
<dbReference type="InterPro" id="IPR003538">
    <property type="entry name" value="TonB"/>
</dbReference>
<feature type="domain" description="TonB C-terminal" evidence="7">
    <location>
        <begin position="35"/>
        <end position="124"/>
    </location>
</feature>
<name>A0A743P4F6_SALER</name>
<dbReference type="GO" id="GO:0015031">
    <property type="term" value="P:protein transport"/>
    <property type="evidence" value="ECO:0007669"/>
    <property type="project" value="UniProtKB-UniRule"/>
</dbReference>
<keyword evidence="6" id="KW-0732">Signal</keyword>
<dbReference type="SUPFAM" id="SSF74653">
    <property type="entry name" value="TolA/TonB C-terminal domain"/>
    <property type="match status" value="1"/>
</dbReference>
<dbReference type="EMBL" id="DAAUQX010000031">
    <property type="protein sequence ID" value="HAF2129218.1"/>
    <property type="molecule type" value="Genomic_DNA"/>
</dbReference>
<accession>A0A743P4F6</accession>
<dbReference type="PRINTS" id="PR01374">
    <property type="entry name" value="TONBPROTEIN"/>
</dbReference>
<comment type="caution">
    <text evidence="8">The sequence shown here is derived from an EMBL/GenBank/DDBJ whole genome shotgun (WGS) entry which is preliminary data.</text>
</comment>
<keyword evidence="5" id="KW-0997">Cell inner membrane</keyword>
<sequence>MSLYKIAGLFFILISFSSGASVSVLQLPSIPPSSSSAPPCKFMSRPAPVYPPRLFGLKIEGRVKFSFDINSSGRVENFYILESQPANKFEDSVRDAVTMWRYDCSGIPRKGRVYILTFRVADSH</sequence>
<keyword evidence="3" id="KW-1133">Transmembrane helix</keyword>
<dbReference type="GO" id="GO:0005886">
    <property type="term" value="C:plasma membrane"/>
    <property type="evidence" value="ECO:0007669"/>
    <property type="project" value="UniProtKB-SubCell"/>
</dbReference>
<dbReference type="AlphaFoldDB" id="A0A743P4F6"/>
<keyword evidence="5" id="KW-1003">Cell membrane</keyword>
<proteinExistence type="inferred from homology"/>
<dbReference type="GO" id="GO:0055085">
    <property type="term" value="P:transmembrane transport"/>
    <property type="evidence" value="ECO:0007669"/>
    <property type="project" value="InterPro"/>
</dbReference>
<organism evidence="8">
    <name type="scientific">Salmonella enterica</name>
    <name type="common">Salmonella choleraesuis</name>
    <dbReference type="NCBI Taxonomy" id="28901"/>
    <lineage>
        <taxon>Bacteria</taxon>
        <taxon>Pseudomonadati</taxon>
        <taxon>Pseudomonadota</taxon>
        <taxon>Gammaproteobacteria</taxon>
        <taxon>Enterobacterales</taxon>
        <taxon>Enterobacteriaceae</taxon>
        <taxon>Salmonella</taxon>
    </lineage>
</organism>